<dbReference type="InterPro" id="IPR003658">
    <property type="entry name" value="Anti-sigma_ant"/>
</dbReference>
<dbReference type="PROSITE" id="PS50801">
    <property type="entry name" value="STAS"/>
    <property type="match status" value="1"/>
</dbReference>
<evidence type="ECO:0000256" key="1">
    <source>
        <dbReference type="ARBA" id="ARBA00009013"/>
    </source>
</evidence>
<protein>
    <recommendedName>
        <fullName evidence="2">Anti-sigma factor antagonist</fullName>
    </recommendedName>
</protein>
<dbReference type="GO" id="GO:0043856">
    <property type="term" value="F:anti-sigma factor antagonist activity"/>
    <property type="evidence" value="ECO:0007669"/>
    <property type="project" value="InterPro"/>
</dbReference>
<dbReference type="PANTHER" id="PTHR33495">
    <property type="entry name" value="ANTI-SIGMA FACTOR ANTAGONIST TM_1081-RELATED-RELATED"/>
    <property type="match status" value="1"/>
</dbReference>
<dbReference type="AlphaFoldDB" id="A0A7M3MF39"/>
<name>A0A7M3MF39_9BACT</name>
<organism evidence="4 5">
    <name type="scientific">Oceanidesulfovibrio indonesiensis</name>
    <dbReference type="NCBI Taxonomy" id="54767"/>
    <lineage>
        <taxon>Bacteria</taxon>
        <taxon>Pseudomonadati</taxon>
        <taxon>Thermodesulfobacteriota</taxon>
        <taxon>Desulfovibrionia</taxon>
        <taxon>Desulfovibrionales</taxon>
        <taxon>Desulfovibrionaceae</taxon>
        <taxon>Oceanidesulfovibrio</taxon>
    </lineage>
</organism>
<dbReference type="NCBIfam" id="TIGR00377">
    <property type="entry name" value="ant_ant_sig"/>
    <property type="match status" value="1"/>
</dbReference>
<evidence type="ECO:0000256" key="2">
    <source>
        <dbReference type="RuleBase" id="RU003749"/>
    </source>
</evidence>
<comment type="similarity">
    <text evidence="1 2">Belongs to the anti-sigma-factor antagonist family.</text>
</comment>
<dbReference type="PANTHER" id="PTHR33495:SF14">
    <property type="entry name" value="ANTI-SIGMA FACTOR ANTAGONIST"/>
    <property type="match status" value="1"/>
</dbReference>
<accession>A0A7M3MF39</accession>
<evidence type="ECO:0000259" key="3">
    <source>
        <dbReference type="PROSITE" id="PS50801"/>
    </source>
</evidence>
<keyword evidence="5" id="KW-1185">Reference proteome</keyword>
<dbReference type="EMBL" id="QMIE01000006">
    <property type="protein sequence ID" value="TVM17629.1"/>
    <property type="molecule type" value="Genomic_DNA"/>
</dbReference>
<dbReference type="CDD" id="cd07043">
    <property type="entry name" value="STAS_anti-anti-sigma_factors"/>
    <property type="match status" value="1"/>
</dbReference>
<dbReference type="Pfam" id="PF01740">
    <property type="entry name" value="STAS"/>
    <property type="match status" value="1"/>
</dbReference>
<proteinExistence type="inferred from homology"/>
<dbReference type="InterPro" id="IPR002645">
    <property type="entry name" value="STAS_dom"/>
</dbReference>
<feature type="domain" description="STAS" evidence="3">
    <location>
        <begin position="2"/>
        <end position="110"/>
    </location>
</feature>
<dbReference type="RefSeq" id="WP_144302747.1">
    <property type="nucleotide sequence ID" value="NZ_QMIE01000006.1"/>
</dbReference>
<sequence>MLEVTTEKQNGHLVLRVQGRMDNKTSSEFAEKVERFVGAGEKLIVVDMSGLDYISSAGLRALLNAGMHLRSVEGGLSICCLTGMVKDVLEVAGFGQMFPVHETLGEALSG</sequence>
<evidence type="ECO:0000313" key="5">
    <source>
        <dbReference type="Proteomes" id="UP000448292"/>
    </source>
</evidence>
<reference evidence="4 5" key="1">
    <citation type="submission" date="2018-06" db="EMBL/GenBank/DDBJ databases">
        <title>Complete genome of Desulfovibrio indonesiensis P37SLT.</title>
        <authorList>
            <person name="Crispim J.S."/>
            <person name="Vidigal P.M.P."/>
            <person name="Silva L.C.F."/>
            <person name="Laguardia C.N."/>
            <person name="Araujo L.C."/>
            <person name="Dias R.S."/>
            <person name="Sousa M.P."/>
            <person name="Paula S.O."/>
            <person name="Silva C."/>
        </authorList>
    </citation>
    <scope>NUCLEOTIDE SEQUENCE [LARGE SCALE GENOMIC DNA]</scope>
    <source>
        <strain evidence="4 5">P37SLT</strain>
    </source>
</reference>
<dbReference type="SUPFAM" id="SSF52091">
    <property type="entry name" value="SpoIIaa-like"/>
    <property type="match status" value="1"/>
</dbReference>
<dbReference type="OrthoDB" id="280847at2"/>
<gene>
    <name evidence="4" type="ORF">DPQ33_08280</name>
</gene>
<dbReference type="Proteomes" id="UP000448292">
    <property type="component" value="Unassembled WGS sequence"/>
</dbReference>
<comment type="caution">
    <text evidence="4">The sequence shown here is derived from an EMBL/GenBank/DDBJ whole genome shotgun (WGS) entry which is preliminary data.</text>
</comment>
<dbReference type="InterPro" id="IPR036513">
    <property type="entry name" value="STAS_dom_sf"/>
</dbReference>
<evidence type="ECO:0000313" key="4">
    <source>
        <dbReference type="EMBL" id="TVM17629.1"/>
    </source>
</evidence>
<dbReference type="Gene3D" id="3.30.750.24">
    <property type="entry name" value="STAS domain"/>
    <property type="match status" value="1"/>
</dbReference>